<gene>
    <name evidence="1" type="ORF">E3D37_16235</name>
</gene>
<sequence length="73" mass="7932">MPSKKPERREAEATSWTQGYFCAVAALLREEGAVTTAVGNLFAAGGDWRKADPYDIALFEQHGLTTGHDHAPD</sequence>
<accession>A0AAX2RRV9</accession>
<evidence type="ECO:0000313" key="2">
    <source>
        <dbReference type="Proteomes" id="UP000298234"/>
    </source>
</evidence>
<organism evidence="1 2">
    <name type="scientific">Burkholderia cepacia</name>
    <name type="common">Pseudomonas cepacia</name>
    <dbReference type="NCBI Taxonomy" id="292"/>
    <lineage>
        <taxon>Bacteria</taxon>
        <taxon>Pseudomonadati</taxon>
        <taxon>Pseudomonadota</taxon>
        <taxon>Betaproteobacteria</taxon>
        <taxon>Burkholderiales</taxon>
        <taxon>Burkholderiaceae</taxon>
        <taxon>Burkholderia</taxon>
        <taxon>Burkholderia cepacia complex</taxon>
    </lineage>
</organism>
<dbReference type="Proteomes" id="UP000298234">
    <property type="component" value="Unassembled WGS sequence"/>
</dbReference>
<dbReference type="EMBL" id="SNSQ01000016">
    <property type="protein sequence ID" value="TEU47553.1"/>
    <property type="molecule type" value="Genomic_DNA"/>
</dbReference>
<dbReference type="AlphaFoldDB" id="A0AAX2RRV9"/>
<dbReference type="RefSeq" id="WP_134256285.1">
    <property type="nucleotide sequence ID" value="NZ_SNSG01000013.1"/>
</dbReference>
<comment type="caution">
    <text evidence="1">The sequence shown here is derived from an EMBL/GenBank/DDBJ whole genome shotgun (WGS) entry which is preliminary data.</text>
</comment>
<protein>
    <submittedName>
        <fullName evidence="1">Uncharacterized protein</fullName>
    </submittedName>
</protein>
<evidence type="ECO:0000313" key="1">
    <source>
        <dbReference type="EMBL" id="TEU47553.1"/>
    </source>
</evidence>
<proteinExistence type="predicted"/>
<name>A0AAX2RRV9_BURCE</name>
<reference evidence="1 2" key="1">
    <citation type="submission" date="2019-03" db="EMBL/GenBank/DDBJ databases">
        <title>Burkholderia cepacia outbreak.</title>
        <authorList>
            <person name="Farzana R."/>
            <person name="Walsh T.R."/>
        </authorList>
    </citation>
    <scope>NUCLEOTIDE SEQUENCE [LARGE SCALE GENOMIC DNA]</scope>
    <source>
        <strain evidence="2">d13</strain>
    </source>
</reference>